<dbReference type="EMBL" id="KZ996472">
    <property type="protein sequence ID" value="RKO88797.1"/>
    <property type="molecule type" value="Genomic_DNA"/>
</dbReference>
<feature type="chain" id="PRO_5020675761" evidence="2">
    <location>
        <begin position="20"/>
        <end position="304"/>
    </location>
</feature>
<reference evidence="4" key="1">
    <citation type="journal article" date="2018" name="Nat. Microbiol.">
        <title>Leveraging single-cell genomics to expand the fungal tree of life.</title>
        <authorList>
            <person name="Ahrendt S.R."/>
            <person name="Quandt C.A."/>
            <person name="Ciobanu D."/>
            <person name="Clum A."/>
            <person name="Salamov A."/>
            <person name="Andreopoulos B."/>
            <person name="Cheng J.F."/>
            <person name="Woyke T."/>
            <person name="Pelin A."/>
            <person name="Henrissat B."/>
            <person name="Reynolds N.K."/>
            <person name="Benny G.L."/>
            <person name="Smith M.E."/>
            <person name="James T.Y."/>
            <person name="Grigoriev I.V."/>
        </authorList>
    </citation>
    <scope>NUCLEOTIDE SEQUENCE [LARGE SCALE GENOMIC DNA]</scope>
</reference>
<organism evidence="3 4">
    <name type="scientific">Blyttiomyces helicus</name>
    <dbReference type="NCBI Taxonomy" id="388810"/>
    <lineage>
        <taxon>Eukaryota</taxon>
        <taxon>Fungi</taxon>
        <taxon>Fungi incertae sedis</taxon>
        <taxon>Chytridiomycota</taxon>
        <taxon>Chytridiomycota incertae sedis</taxon>
        <taxon>Chytridiomycetes</taxon>
        <taxon>Chytridiomycetes incertae sedis</taxon>
        <taxon>Blyttiomyces</taxon>
    </lineage>
</organism>
<dbReference type="GO" id="GO:0006979">
    <property type="term" value="P:response to oxidative stress"/>
    <property type="evidence" value="ECO:0007669"/>
    <property type="project" value="InterPro"/>
</dbReference>
<evidence type="ECO:0000313" key="3">
    <source>
        <dbReference type="EMBL" id="RKO88797.1"/>
    </source>
</evidence>
<dbReference type="SUPFAM" id="SSF48113">
    <property type="entry name" value="Heme-dependent peroxidases"/>
    <property type="match status" value="1"/>
</dbReference>
<dbReference type="Proteomes" id="UP000269721">
    <property type="component" value="Unassembled WGS sequence"/>
</dbReference>
<evidence type="ECO:0000256" key="2">
    <source>
        <dbReference type="SAM" id="SignalP"/>
    </source>
</evidence>
<evidence type="ECO:0000256" key="1">
    <source>
        <dbReference type="SAM" id="MobiDB-lite"/>
    </source>
</evidence>
<dbReference type="OrthoDB" id="2114378at2759"/>
<keyword evidence="2" id="KW-0732">Signal</keyword>
<proteinExistence type="predicted"/>
<dbReference type="GO" id="GO:0020037">
    <property type="term" value="F:heme binding"/>
    <property type="evidence" value="ECO:0007669"/>
    <property type="project" value="InterPro"/>
</dbReference>
<feature type="region of interest" description="Disordered" evidence="1">
    <location>
        <begin position="274"/>
        <end position="304"/>
    </location>
</feature>
<feature type="signal peptide" evidence="2">
    <location>
        <begin position="1"/>
        <end position="19"/>
    </location>
</feature>
<feature type="compositionally biased region" description="Polar residues" evidence="1">
    <location>
        <begin position="218"/>
        <end position="228"/>
    </location>
</feature>
<dbReference type="GO" id="GO:0004601">
    <property type="term" value="F:peroxidase activity"/>
    <property type="evidence" value="ECO:0007669"/>
    <property type="project" value="InterPro"/>
</dbReference>
<protein>
    <submittedName>
        <fullName evidence="3">Uncharacterized protein</fullName>
    </submittedName>
</protein>
<gene>
    <name evidence="3" type="ORF">BDK51DRAFT_47761</name>
</gene>
<name>A0A4V1IR47_9FUNG</name>
<sequence>MHLITQATALLSFAQTVLSTPTNPTTGHAKSATSTTPPAQPSGSDPRSMMPAPSTRYDRPDNAGLCALQINNFVFTGVDVAVAFPDQFVLSAIASLEACGGPVVRGFFGREKLPGLFGANPAVNPDGLLPSPGDSYEVVVGKLKRMGFTKVQTGSHSIGPRREHPHIDGRALRSVRRHPWHLRQQRLIAGPQRLLPAAARLRDGPGPGASSDDRDAITPTTKQSSSPLTRRHKAFEKMLNLTVTPLTNSLTHAISSTIVAKAIVAKATHLPKNRVTLNPLPPRPTHAGPATGIGCPVGPPPQRR</sequence>
<feature type="region of interest" description="Disordered" evidence="1">
    <location>
        <begin position="199"/>
        <end position="229"/>
    </location>
</feature>
<accession>A0A4V1IR47</accession>
<dbReference type="InterPro" id="IPR010255">
    <property type="entry name" value="Haem_peroxidase_sf"/>
</dbReference>
<feature type="compositionally biased region" description="Polar residues" evidence="1">
    <location>
        <begin position="21"/>
        <end position="45"/>
    </location>
</feature>
<keyword evidence="4" id="KW-1185">Reference proteome</keyword>
<feature type="region of interest" description="Disordered" evidence="1">
    <location>
        <begin position="21"/>
        <end position="56"/>
    </location>
</feature>
<evidence type="ECO:0000313" key="4">
    <source>
        <dbReference type="Proteomes" id="UP000269721"/>
    </source>
</evidence>
<dbReference type="AlphaFoldDB" id="A0A4V1IR47"/>
<dbReference type="Gene3D" id="1.10.520.10">
    <property type="match status" value="1"/>
</dbReference>